<keyword evidence="2" id="KW-0808">Transferase</keyword>
<dbReference type="AlphaFoldDB" id="A0A1H9TRR1"/>
<dbReference type="RefSeq" id="WP_092692106.1">
    <property type="nucleotide sequence ID" value="NZ_FOGU01000004.1"/>
</dbReference>
<organism evidence="2 3">
    <name type="scientific">Tranquillimonas rosea</name>
    <dbReference type="NCBI Taxonomy" id="641238"/>
    <lineage>
        <taxon>Bacteria</taxon>
        <taxon>Pseudomonadati</taxon>
        <taxon>Pseudomonadota</taxon>
        <taxon>Alphaproteobacteria</taxon>
        <taxon>Rhodobacterales</taxon>
        <taxon>Roseobacteraceae</taxon>
        <taxon>Tranquillimonas</taxon>
    </lineage>
</organism>
<accession>A0A1H9TRR1</accession>
<proteinExistence type="predicted"/>
<evidence type="ECO:0000259" key="1">
    <source>
        <dbReference type="Pfam" id="PF13439"/>
    </source>
</evidence>
<evidence type="ECO:0000313" key="2">
    <source>
        <dbReference type="EMBL" id="SER99373.1"/>
    </source>
</evidence>
<dbReference type="Pfam" id="PF13439">
    <property type="entry name" value="Glyco_transf_4"/>
    <property type="match status" value="1"/>
</dbReference>
<dbReference type="PANTHER" id="PTHR45947:SF3">
    <property type="entry name" value="SULFOQUINOVOSYL TRANSFERASE SQD2"/>
    <property type="match status" value="1"/>
</dbReference>
<dbReference type="PANTHER" id="PTHR45947">
    <property type="entry name" value="SULFOQUINOVOSYL TRANSFERASE SQD2"/>
    <property type="match status" value="1"/>
</dbReference>
<dbReference type="Gene3D" id="3.40.50.2000">
    <property type="entry name" value="Glycogen Phosphorylase B"/>
    <property type="match status" value="2"/>
</dbReference>
<dbReference type="CDD" id="cd03801">
    <property type="entry name" value="GT4_PimA-like"/>
    <property type="match status" value="1"/>
</dbReference>
<dbReference type="SUPFAM" id="SSF53756">
    <property type="entry name" value="UDP-Glycosyltransferase/glycogen phosphorylase"/>
    <property type="match status" value="1"/>
</dbReference>
<protein>
    <submittedName>
        <fullName evidence="2">Glycosyltransferase involved in cell wall bisynthesis</fullName>
    </submittedName>
</protein>
<keyword evidence="3" id="KW-1185">Reference proteome</keyword>
<reference evidence="2 3" key="1">
    <citation type="submission" date="2016-10" db="EMBL/GenBank/DDBJ databases">
        <authorList>
            <person name="de Groot N.N."/>
        </authorList>
    </citation>
    <scope>NUCLEOTIDE SEQUENCE [LARGE SCALE GENOMIC DNA]</scope>
    <source>
        <strain evidence="2 3">DSM 23042</strain>
    </source>
</reference>
<gene>
    <name evidence="2" type="ORF">SAMN04490244_104317</name>
</gene>
<feature type="domain" description="Glycosyltransferase subfamily 4-like N-terminal" evidence="1">
    <location>
        <begin position="29"/>
        <end position="148"/>
    </location>
</feature>
<dbReference type="Pfam" id="PF13692">
    <property type="entry name" value="Glyco_trans_1_4"/>
    <property type="match status" value="1"/>
</dbReference>
<dbReference type="Proteomes" id="UP000198885">
    <property type="component" value="Unassembled WGS sequence"/>
</dbReference>
<dbReference type="STRING" id="641238.SAMN04490244_104317"/>
<evidence type="ECO:0000313" key="3">
    <source>
        <dbReference type="Proteomes" id="UP000198885"/>
    </source>
</evidence>
<dbReference type="GO" id="GO:0016757">
    <property type="term" value="F:glycosyltransferase activity"/>
    <property type="evidence" value="ECO:0007669"/>
    <property type="project" value="TreeGrafter"/>
</dbReference>
<sequence length="336" mass="35933">MIRIAHLVDDTGAGGVTRYLDFLAADPVMARRMTHRIVPVSRTRPAATAIKADLIVSHLTVTWRGLPGLMALRARHAGTPIVHVEHSYCAGFVAANVRARRRFHTLLRTAYALFDRVVAVSEAQAEWLRLRGLVSDAALSVIPPCVELKAFHALPAPEGCRTIGAIGRFDRQKGFDLLIRAFRALPEPTLVLRMIGDGEERARLEALAEGDPRIRFEGFASDPVAAMAGCDAVAMPSRWEPYGLVALEARAAGRRLLVSGADGLADHVGYGATPVQGGTVEAWTEALQAVRRGEAEVTFGAVADGGRQCRSGWDALVSTTLGAVSEPDVLPGALPA</sequence>
<name>A0A1H9TRR1_9RHOB</name>
<dbReference type="InterPro" id="IPR028098">
    <property type="entry name" value="Glyco_trans_4-like_N"/>
</dbReference>
<dbReference type="OrthoDB" id="529131at2"/>
<dbReference type="InterPro" id="IPR050194">
    <property type="entry name" value="Glycosyltransferase_grp1"/>
</dbReference>
<dbReference type="EMBL" id="FOGU01000004">
    <property type="protein sequence ID" value="SER99373.1"/>
    <property type="molecule type" value="Genomic_DNA"/>
</dbReference>